<evidence type="ECO:0000256" key="12">
    <source>
        <dbReference type="ARBA" id="ARBA00026028"/>
    </source>
</evidence>
<feature type="transmembrane region" description="Helical" evidence="18">
    <location>
        <begin position="104"/>
        <end position="125"/>
    </location>
</feature>
<evidence type="ECO:0000256" key="9">
    <source>
        <dbReference type="ARBA" id="ARBA00023136"/>
    </source>
</evidence>
<dbReference type="RefSeq" id="WP_338028168.1">
    <property type="nucleotide sequence ID" value="NZ_AP023355.1"/>
</dbReference>
<evidence type="ECO:0000256" key="1">
    <source>
        <dbReference type="ARBA" id="ARBA00004651"/>
    </source>
</evidence>
<feature type="transmembrane region" description="Helical" evidence="18">
    <location>
        <begin position="224"/>
        <end position="248"/>
    </location>
</feature>
<name>A0A7R7DVY0_9ACTN</name>
<feature type="compositionally biased region" description="Low complexity" evidence="17">
    <location>
        <begin position="272"/>
        <end position="282"/>
    </location>
</feature>
<evidence type="ECO:0000259" key="19">
    <source>
        <dbReference type="Pfam" id="PF02096"/>
    </source>
</evidence>
<evidence type="ECO:0000256" key="4">
    <source>
        <dbReference type="ARBA" id="ARBA00022448"/>
    </source>
</evidence>
<accession>A0A7R7DVY0</accession>
<proteinExistence type="inferred from homology"/>
<feature type="transmembrane region" description="Helical" evidence="18">
    <location>
        <begin position="38"/>
        <end position="58"/>
    </location>
</feature>
<evidence type="ECO:0000313" key="21">
    <source>
        <dbReference type="Proteomes" id="UP000611640"/>
    </source>
</evidence>
<dbReference type="GO" id="GO:0051205">
    <property type="term" value="P:protein insertion into membrane"/>
    <property type="evidence" value="ECO:0007669"/>
    <property type="project" value="TreeGrafter"/>
</dbReference>
<dbReference type="AlphaFoldDB" id="A0A7R7DVY0"/>
<dbReference type="InterPro" id="IPR047196">
    <property type="entry name" value="YidC_ALB_C"/>
</dbReference>
<evidence type="ECO:0000256" key="8">
    <source>
        <dbReference type="ARBA" id="ARBA00022989"/>
    </source>
</evidence>
<evidence type="ECO:0000256" key="17">
    <source>
        <dbReference type="SAM" id="MobiDB-lite"/>
    </source>
</evidence>
<keyword evidence="9 18" id="KW-0472">Membrane</keyword>
<organism evidence="20 21">
    <name type="scientific">Actinocatenispora thailandica</name>
    <dbReference type="NCBI Taxonomy" id="227318"/>
    <lineage>
        <taxon>Bacteria</taxon>
        <taxon>Bacillati</taxon>
        <taxon>Actinomycetota</taxon>
        <taxon>Actinomycetes</taxon>
        <taxon>Micromonosporales</taxon>
        <taxon>Micromonosporaceae</taxon>
        <taxon>Actinocatenispora</taxon>
    </lineage>
</organism>
<dbReference type="PANTHER" id="PTHR12428:SF65">
    <property type="entry name" value="CYTOCHROME C OXIDASE ASSEMBLY PROTEIN COX18, MITOCHONDRIAL"/>
    <property type="match status" value="1"/>
</dbReference>
<dbReference type="KEGG" id="atl:Athai_63800"/>
<dbReference type="InterPro" id="IPR001708">
    <property type="entry name" value="YidC/ALB3/OXA1/COX18"/>
</dbReference>
<comment type="subunit">
    <text evidence="12">Interacts with the Sec translocase complex via SecD. Specifically interacts with transmembrane segments of nascent integral membrane proteins during membrane integration.</text>
</comment>
<comment type="function">
    <text evidence="11">Required for the insertion and/or proper folding and/or complex formation of integral membrane proteins into the membrane. Involved in integration of membrane proteins that insert both dependently and independently of the Sec translocase complex, as well as at least some lipoproteins. Aids folding of multispanning membrane proteins.</text>
</comment>
<keyword evidence="4" id="KW-0813">Transport</keyword>
<feature type="compositionally biased region" description="Basic and acidic residues" evidence="17">
    <location>
        <begin position="286"/>
        <end position="302"/>
    </location>
</feature>
<dbReference type="CDD" id="cd20070">
    <property type="entry name" value="5TM_YidC_Alb3"/>
    <property type="match status" value="1"/>
</dbReference>
<keyword evidence="6 16" id="KW-0812">Transmembrane</keyword>
<dbReference type="InterPro" id="IPR028055">
    <property type="entry name" value="YidC/Oxa/ALB_C"/>
</dbReference>
<comment type="subcellular location">
    <subcellularLocation>
        <location evidence="1">Cell membrane</location>
        <topology evidence="1">Multi-pass membrane protein</topology>
    </subcellularLocation>
    <subcellularLocation>
        <location evidence="16">Membrane</location>
        <topology evidence="16">Multi-pass membrane protein</topology>
    </subcellularLocation>
</comment>
<keyword evidence="7" id="KW-0653">Protein transport</keyword>
<dbReference type="NCBIfam" id="TIGR03592">
    <property type="entry name" value="yidC_oxa1_cterm"/>
    <property type="match status" value="1"/>
</dbReference>
<dbReference type="EMBL" id="AP023355">
    <property type="protein sequence ID" value="BCJ38877.1"/>
    <property type="molecule type" value="Genomic_DNA"/>
</dbReference>
<feature type="domain" description="Membrane insertase YidC/Oxa/ALB C-terminal" evidence="19">
    <location>
        <begin position="38"/>
        <end position="262"/>
    </location>
</feature>
<keyword evidence="21" id="KW-1185">Reference proteome</keyword>
<evidence type="ECO:0000256" key="13">
    <source>
        <dbReference type="ARBA" id="ARBA00031538"/>
    </source>
</evidence>
<sequence>MSLDFLYTAISWVMLRWHALWDAIGLGNNQFLGTDWDWVLSIVFLVITIRAVLFPLYVKQIKSQRAMQALQPKIKELQAKYKGGDKQAMQQEMMELYRKEKANPLMGCLPLALQAPVLLSLFHVLRHLSKVTGDHSNAFKSLYGWTVAQFDSASHAHLFGAPIAASFKSNQATLDALNSSALHVRIVAGVLIAAMIVTTFLTQRQMIARTGYATDPQQKMIQRVMLYGVPVMLLVSGSIFPIGVVIYWTTSNLFSLAQQSWILHKYPPPPNAAKAAAEAGKPLKGKAAEEARKVVEQRREAAKALAPKPGAKPVRKRTAAGTSSGTGEDGSAESGQPAKKAGAQAAKKTGAQPAKKTGAQPAKKAAAGKSTRTTAGKPAKKAAPGQARKTGQGGTSASGTGRTGKGSTNGTKVSGSSGTAASGKAGKRKPGS</sequence>
<evidence type="ECO:0000256" key="15">
    <source>
        <dbReference type="ARBA" id="ARBA00033342"/>
    </source>
</evidence>
<feature type="compositionally biased region" description="Low complexity" evidence="17">
    <location>
        <begin position="303"/>
        <end position="312"/>
    </location>
</feature>
<comment type="similarity">
    <text evidence="2">Belongs to the OXA1/ALB3/YidC family. Type 1 subfamily.</text>
</comment>
<evidence type="ECO:0000256" key="18">
    <source>
        <dbReference type="SAM" id="Phobius"/>
    </source>
</evidence>
<dbReference type="Proteomes" id="UP000611640">
    <property type="component" value="Chromosome"/>
</dbReference>
<evidence type="ECO:0000256" key="14">
    <source>
        <dbReference type="ARBA" id="ARBA00033245"/>
    </source>
</evidence>
<evidence type="ECO:0000256" key="3">
    <source>
        <dbReference type="ARBA" id="ARBA00015325"/>
    </source>
</evidence>
<reference evidence="20 21" key="1">
    <citation type="submission" date="2020-08" db="EMBL/GenBank/DDBJ databases">
        <title>Whole genome shotgun sequence of Actinocatenispora thailandica NBRC 105041.</title>
        <authorList>
            <person name="Komaki H."/>
            <person name="Tamura T."/>
        </authorList>
    </citation>
    <scope>NUCLEOTIDE SEQUENCE [LARGE SCALE GENOMIC DNA]</scope>
    <source>
        <strain evidence="20 21">NBRC 105041</strain>
    </source>
</reference>
<gene>
    <name evidence="20" type="ORF">Athai_63800</name>
</gene>
<keyword evidence="5" id="KW-1003">Cell membrane</keyword>
<keyword evidence="8 18" id="KW-1133">Transmembrane helix</keyword>
<evidence type="ECO:0000256" key="11">
    <source>
        <dbReference type="ARBA" id="ARBA00025034"/>
    </source>
</evidence>
<dbReference type="GO" id="GO:0015031">
    <property type="term" value="P:protein transport"/>
    <property type="evidence" value="ECO:0007669"/>
    <property type="project" value="UniProtKB-KW"/>
</dbReference>
<evidence type="ECO:0000256" key="16">
    <source>
        <dbReference type="RuleBase" id="RU003945"/>
    </source>
</evidence>
<feature type="compositionally biased region" description="Low complexity" evidence="17">
    <location>
        <begin position="405"/>
        <end position="424"/>
    </location>
</feature>
<feature type="compositionally biased region" description="Low complexity" evidence="17">
    <location>
        <begin position="335"/>
        <end position="390"/>
    </location>
</feature>
<evidence type="ECO:0000256" key="5">
    <source>
        <dbReference type="ARBA" id="ARBA00022475"/>
    </source>
</evidence>
<protein>
    <recommendedName>
        <fullName evidence="3">Membrane protein insertase YidC</fullName>
    </recommendedName>
    <alternativeName>
        <fullName evidence="15">Foldase YidC</fullName>
    </alternativeName>
    <alternativeName>
        <fullName evidence="14">Membrane integrase YidC</fullName>
    </alternativeName>
    <alternativeName>
        <fullName evidence="13">Membrane protein YidC</fullName>
    </alternativeName>
</protein>
<evidence type="ECO:0000256" key="7">
    <source>
        <dbReference type="ARBA" id="ARBA00022927"/>
    </source>
</evidence>
<dbReference type="Pfam" id="PF02096">
    <property type="entry name" value="60KD_IMP"/>
    <property type="match status" value="1"/>
</dbReference>
<feature type="region of interest" description="Disordered" evidence="17">
    <location>
        <begin position="271"/>
        <end position="432"/>
    </location>
</feature>
<feature type="compositionally biased region" description="Gly residues" evidence="17">
    <location>
        <begin position="391"/>
        <end position="404"/>
    </location>
</feature>
<dbReference type="PANTHER" id="PTHR12428">
    <property type="entry name" value="OXA1"/>
    <property type="match status" value="1"/>
</dbReference>
<evidence type="ECO:0000256" key="10">
    <source>
        <dbReference type="ARBA" id="ARBA00023186"/>
    </source>
</evidence>
<evidence type="ECO:0000256" key="2">
    <source>
        <dbReference type="ARBA" id="ARBA00010527"/>
    </source>
</evidence>
<evidence type="ECO:0000256" key="6">
    <source>
        <dbReference type="ARBA" id="ARBA00022692"/>
    </source>
</evidence>
<feature type="transmembrane region" description="Helical" evidence="18">
    <location>
        <begin position="182"/>
        <end position="203"/>
    </location>
</feature>
<evidence type="ECO:0000313" key="20">
    <source>
        <dbReference type="EMBL" id="BCJ38877.1"/>
    </source>
</evidence>
<keyword evidence="10" id="KW-0143">Chaperone</keyword>
<dbReference type="GO" id="GO:0032977">
    <property type="term" value="F:membrane insertase activity"/>
    <property type="evidence" value="ECO:0007669"/>
    <property type="project" value="InterPro"/>
</dbReference>
<dbReference type="GO" id="GO:0005886">
    <property type="term" value="C:plasma membrane"/>
    <property type="evidence" value="ECO:0007669"/>
    <property type="project" value="UniProtKB-SubCell"/>
</dbReference>